<evidence type="ECO:0000256" key="12">
    <source>
        <dbReference type="ARBA" id="ARBA00032067"/>
    </source>
</evidence>
<dbReference type="Proteomes" id="UP001318040">
    <property type="component" value="Chromosome 34"/>
</dbReference>
<evidence type="ECO:0000256" key="9">
    <source>
        <dbReference type="ARBA" id="ARBA00030298"/>
    </source>
</evidence>
<dbReference type="KEGG" id="pmrn:116948574"/>
<reference evidence="17 18" key="1">
    <citation type="submission" date="2025-04" db="UniProtKB">
        <authorList>
            <consortium name="RefSeq"/>
        </authorList>
    </citation>
    <scope>IDENTIFICATION</scope>
    <source>
        <tissue evidence="17 18">Sperm</tissue>
    </source>
</reference>
<evidence type="ECO:0000313" key="18">
    <source>
        <dbReference type="RefSeq" id="XP_032821254.1"/>
    </source>
</evidence>
<evidence type="ECO:0000313" key="16">
    <source>
        <dbReference type="Proteomes" id="UP001318040"/>
    </source>
</evidence>
<proteinExistence type="inferred from homology"/>
<comment type="subunit">
    <text evidence="14">Component of the phagocyte NADPH oxidase core complex/cytochrome b558 complex, composed of CYBB (heavy chain (beta)) and CYBA (light chain (alpha)). Component of the phagocyte NADPH oxidase complex composed of an obligatory core heterodimer formed by the membrane proteins CYBA and CYBB and the cytosolic regulatory subunits NCF1/p47-phox, NCF2/p67-phox, NCF4/p40-phox and the small GTPase RAC1 or RAC2. Interacts with NCF1 (via SH3 domain). Interacts with SH3PXD2A. Interacts with DUOX1, DUOX2 and TPO. Interacts with NOX4; this interaction mediates superoxide generation. Interacts with calprotectin (S100A8/9). Interacts with GBP7. Interacts with NOXO1. Forms a heterodimer with NOX3 and is essential for activity and cell membrane localization of NOX3. Interacts with NOX1.</text>
</comment>
<evidence type="ECO:0000256" key="15">
    <source>
        <dbReference type="SAM" id="Phobius"/>
    </source>
</evidence>
<evidence type="ECO:0000256" key="7">
    <source>
        <dbReference type="ARBA" id="ARBA00023136"/>
    </source>
</evidence>
<evidence type="ECO:0000256" key="4">
    <source>
        <dbReference type="ARBA" id="ARBA00022475"/>
    </source>
</evidence>
<dbReference type="PANTHER" id="PTHR15168:SF0">
    <property type="entry name" value="CYTOCHROME B-245 LIGHT CHAIN"/>
    <property type="match status" value="1"/>
</dbReference>
<evidence type="ECO:0000256" key="13">
    <source>
        <dbReference type="ARBA" id="ARBA00033347"/>
    </source>
</evidence>
<evidence type="ECO:0000256" key="5">
    <source>
        <dbReference type="ARBA" id="ARBA00022692"/>
    </source>
</evidence>
<organism evidence="16 17">
    <name type="scientific">Petromyzon marinus</name>
    <name type="common">Sea lamprey</name>
    <dbReference type="NCBI Taxonomy" id="7757"/>
    <lineage>
        <taxon>Eukaryota</taxon>
        <taxon>Metazoa</taxon>
        <taxon>Chordata</taxon>
        <taxon>Craniata</taxon>
        <taxon>Vertebrata</taxon>
        <taxon>Cyclostomata</taxon>
        <taxon>Hyperoartia</taxon>
        <taxon>Petromyzontiformes</taxon>
        <taxon>Petromyzontidae</taxon>
        <taxon>Petromyzon</taxon>
    </lineage>
</organism>
<evidence type="ECO:0000256" key="3">
    <source>
        <dbReference type="ARBA" id="ARBA00017733"/>
    </source>
</evidence>
<dbReference type="Pfam" id="PF05038">
    <property type="entry name" value="Cytochrom_B558a"/>
    <property type="match status" value="1"/>
</dbReference>
<dbReference type="InterPro" id="IPR007732">
    <property type="entry name" value="Cyt_b558_asu"/>
</dbReference>
<dbReference type="GO" id="GO:0020037">
    <property type="term" value="F:heme binding"/>
    <property type="evidence" value="ECO:0007669"/>
    <property type="project" value="InterPro"/>
</dbReference>
<dbReference type="GO" id="GO:0005886">
    <property type="term" value="C:plasma membrane"/>
    <property type="evidence" value="ECO:0007669"/>
    <property type="project" value="UniProtKB-SubCell"/>
</dbReference>
<dbReference type="RefSeq" id="XP_032821253.1">
    <property type="nucleotide sequence ID" value="XM_032965362.1"/>
</dbReference>
<name>A0AAJ7TR87_PETMA</name>
<evidence type="ECO:0000256" key="11">
    <source>
        <dbReference type="ARBA" id="ARBA00031995"/>
    </source>
</evidence>
<keyword evidence="6 15" id="KW-1133">Transmembrane helix</keyword>
<keyword evidence="7 15" id="KW-0472">Membrane</keyword>
<evidence type="ECO:0000313" key="17">
    <source>
        <dbReference type="RefSeq" id="XP_032821253.1"/>
    </source>
</evidence>
<keyword evidence="5 15" id="KW-0812">Transmembrane</keyword>
<evidence type="ECO:0000256" key="10">
    <source>
        <dbReference type="ARBA" id="ARBA00031067"/>
    </source>
</evidence>
<evidence type="ECO:0000256" key="8">
    <source>
        <dbReference type="ARBA" id="ARBA00030106"/>
    </source>
</evidence>
<gene>
    <name evidence="17 18" type="primary">LOC116948574</name>
</gene>
<feature type="transmembrane region" description="Helical" evidence="15">
    <location>
        <begin position="101"/>
        <end position="122"/>
    </location>
</feature>
<dbReference type="GeneID" id="116948574"/>
<sequence length="180" mass="18213">MGEWGPWANEQALASGLILAAGGLVAVAGRFSSWGLAAYAVAAGALVVLLEYPRGQAASGGTVERDGQRLVTAAVAALGPLSRSYYARAALHMSLAVPGGLLLSTVLGAICLAIASLAYLVAAIKGEVWRPVGSRGVASWRGTLREPPGAPSPVEMGQLNETAVVVPALVHATALDISSM</sequence>
<evidence type="ECO:0000256" key="14">
    <source>
        <dbReference type="ARBA" id="ARBA00050017"/>
    </source>
</evidence>
<dbReference type="RefSeq" id="XP_032821254.1">
    <property type="nucleotide sequence ID" value="XM_032965363.1"/>
</dbReference>
<keyword evidence="4" id="KW-1003">Cell membrane</keyword>
<evidence type="ECO:0000256" key="6">
    <source>
        <dbReference type="ARBA" id="ARBA00022989"/>
    </source>
</evidence>
<evidence type="ECO:0000256" key="1">
    <source>
        <dbReference type="ARBA" id="ARBA00004236"/>
    </source>
</evidence>
<keyword evidence="16" id="KW-1185">Reference proteome</keyword>
<comment type="similarity">
    <text evidence="2">Belongs to the p22phox family.</text>
</comment>
<evidence type="ECO:0000256" key="2">
    <source>
        <dbReference type="ARBA" id="ARBA00010590"/>
    </source>
</evidence>
<dbReference type="AlphaFoldDB" id="A0AAJ7TR87"/>
<protein>
    <recommendedName>
        <fullName evidence="3">Cytochrome b-245 light chain</fullName>
    </recommendedName>
    <alternativeName>
        <fullName evidence="11">Cytochrome b(558) alpha chain</fullName>
    </alternativeName>
    <alternativeName>
        <fullName evidence="10">Cytochrome b558 subunit alpha</fullName>
    </alternativeName>
    <alternativeName>
        <fullName evidence="13">Neutrophil cytochrome b 22 kDa polypeptide</fullName>
    </alternativeName>
    <alternativeName>
        <fullName evidence="12">Superoxide-generating NADPH oxidase light chain subunit</fullName>
    </alternativeName>
    <alternativeName>
        <fullName evidence="8">p22 phagocyte B-cytochrome</fullName>
    </alternativeName>
    <alternativeName>
        <fullName evidence="9">p22-phox</fullName>
    </alternativeName>
</protein>
<feature type="transmembrane region" description="Helical" evidence="15">
    <location>
        <begin position="12"/>
        <end position="29"/>
    </location>
</feature>
<feature type="transmembrane region" description="Helical" evidence="15">
    <location>
        <begin position="36"/>
        <end position="53"/>
    </location>
</feature>
<dbReference type="PANTHER" id="PTHR15168">
    <property type="entry name" value="CYTOCHROME B-245 LIGHT CHAIN"/>
    <property type="match status" value="1"/>
</dbReference>
<comment type="subcellular location">
    <subcellularLocation>
        <location evidence="1">Cell membrane</location>
    </subcellularLocation>
</comment>
<accession>A0AAJ7TR87</accession>